<keyword evidence="3" id="KW-1185">Reference proteome</keyword>
<evidence type="ECO:0000313" key="3">
    <source>
        <dbReference type="Proteomes" id="UP000298180"/>
    </source>
</evidence>
<feature type="region of interest" description="Disordered" evidence="1">
    <location>
        <begin position="1"/>
        <end position="50"/>
    </location>
</feature>
<protein>
    <submittedName>
        <fullName evidence="2">Uncharacterized protein</fullName>
    </submittedName>
</protein>
<dbReference type="Proteomes" id="UP000298180">
    <property type="component" value="Unassembled WGS sequence"/>
</dbReference>
<reference evidence="2 3" key="1">
    <citation type="submission" date="2019-03" db="EMBL/GenBank/DDBJ databases">
        <title>Ramlibacter henchirensis DSM 14656, whole genome shotgun sequence.</title>
        <authorList>
            <person name="Zhang X."/>
            <person name="Feng G."/>
            <person name="Zhu H."/>
        </authorList>
    </citation>
    <scope>NUCLEOTIDE SEQUENCE [LARGE SCALE GENOMIC DNA]</scope>
    <source>
        <strain evidence="2 3">DSM 14656</strain>
    </source>
</reference>
<dbReference type="AlphaFoldDB" id="A0A4Z0C7Q6"/>
<name>A0A4Z0C7Q6_9BURK</name>
<accession>A0A4Z0C7Q6</accession>
<comment type="caution">
    <text evidence="2">The sequence shown here is derived from an EMBL/GenBank/DDBJ whole genome shotgun (WGS) entry which is preliminary data.</text>
</comment>
<dbReference type="OrthoDB" id="9973491at2"/>
<feature type="compositionally biased region" description="Basic and acidic residues" evidence="1">
    <location>
        <begin position="9"/>
        <end position="25"/>
    </location>
</feature>
<proteinExistence type="predicted"/>
<dbReference type="RefSeq" id="WP_135262205.1">
    <property type="nucleotide sequence ID" value="NZ_SMLM01000001.1"/>
</dbReference>
<evidence type="ECO:0000256" key="1">
    <source>
        <dbReference type="SAM" id="MobiDB-lite"/>
    </source>
</evidence>
<sequence>MNRNRRKADHANEQWQRHSDDEARARAAQQESAGGTHQPVEGPPPYGNEQVNLIAAEIEREVTDRCARLVETWPVGAGDEAAAGLLRDLAQAIRRTRP</sequence>
<feature type="compositionally biased region" description="Low complexity" evidence="1">
    <location>
        <begin position="26"/>
        <end position="35"/>
    </location>
</feature>
<organism evidence="2 3">
    <name type="scientific">Ramlibacter henchirensis</name>
    <dbReference type="NCBI Taxonomy" id="204072"/>
    <lineage>
        <taxon>Bacteria</taxon>
        <taxon>Pseudomonadati</taxon>
        <taxon>Pseudomonadota</taxon>
        <taxon>Betaproteobacteria</taxon>
        <taxon>Burkholderiales</taxon>
        <taxon>Comamonadaceae</taxon>
        <taxon>Ramlibacter</taxon>
    </lineage>
</organism>
<evidence type="ECO:0000313" key="2">
    <source>
        <dbReference type="EMBL" id="TFZ06119.1"/>
    </source>
</evidence>
<gene>
    <name evidence="2" type="ORF">EZ313_05610</name>
</gene>
<dbReference type="EMBL" id="SMLM01000001">
    <property type="protein sequence ID" value="TFZ06119.1"/>
    <property type="molecule type" value="Genomic_DNA"/>
</dbReference>